<dbReference type="RefSeq" id="XP_019613450.1">
    <property type="nucleotide sequence ID" value="XM_019757891.1"/>
</dbReference>
<feature type="region of interest" description="Disordered" evidence="1">
    <location>
        <begin position="175"/>
        <end position="200"/>
    </location>
</feature>
<organism evidence="2 3">
    <name type="scientific">Branchiostoma belcheri</name>
    <name type="common">Amphioxus</name>
    <dbReference type="NCBI Taxonomy" id="7741"/>
    <lineage>
        <taxon>Eukaryota</taxon>
        <taxon>Metazoa</taxon>
        <taxon>Chordata</taxon>
        <taxon>Cephalochordata</taxon>
        <taxon>Leptocardii</taxon>
        <taxon>Amphioxiformes</taxon>
        <taxon>Branchiostomatidae</taxon>
        <taxon>Branchiostoma</taxon>
    </lineage>
</organism>
<dbReference type="AlphaFoldDB" id="A0A6P4XAJ7"/>
<reference evidence="3" key="1">
    <citation type="submission" date="2025-08" db="UniProtKB">
        <authorList>
            <consortium name="RefSeq"/>
        </authorList>
    </citation>
    <scope>IDENTIFICATION</scope>
    <source>
        <tissue evidence="3">Gonad</tissue>
    </source>
</reference>
<accession>A0A6P4XAJ7</accession>
<evidence type="ECO:0000256" key="1">
    <source>
        <dbReference type="SAM" id="MobiDB-lite"/>
    </source>
</evidence>
<feature type="compositionally biased region" description="Basic residues" evidence="1">
    <location>
        <begin position="41"/>
        <end position="58"/>
    </location>
</feature>
<feature type="region of interest" description="Disordered" evidence="1">
    <location>
        <begin position="1"/>
        <end position="131"/>
    </location>
</feature>
<gene>
    <name evidence="3" type="primary">LOC109461514</name>
</gene>
<name>A0A6P4XAJ7_BRABE</name>
<feature type="compositionally biased region" description="Polar residues" evidence="1">
    <location>
        <begin position="1"/>
        <end position="18"/>
    </location>
</feature>
<sequence>MPWTTMNSSGTSITFVSSTRREKKNTPSQRATEDGNPRCPHPGRHSNSHRHDNHHHSNHHQDDHHHSDHRQDNHHHSNQVSTWPHHHCTKHISSEISSSHDDNHQQCGHGQKNAKIKTSTTSSSTTSSSSRRTNFFHIGITAGSRAVANVRSRQVRIVSPNQHISIITPKRQIRIVSPSTDSSTSSVATSRSNKEESEVQRTVLIQPRQSVRIVKQNSQQTREESGSKRSGGVSYRFVRKAASNVTRFTKETRQSGGGSVVMRYPWGRVDITRGQTRNIVSNDGRTDDCSAVRCTNLQKIEEEETESQRTVERLEEGKGGEVVVNREGAVQRRRVVRPHQAGQRFVSVMYIQTTPCKYRGRKVKHGS</sequence>
<dbReference type="OrthoDB" id="10060861at2759"/>
<keyword evidence="2" id="KW-1185">Reference proteome</keyword>
<proteinExistence type="predicted"/>
<feature type="compositionally biased region" description="Basic and acidic residues" evidence="1">
    <location>
        <begin position="59"/>
        <end position="75"/>
    </location>
</feature>
<protein>
    <submittedName>
        <fullName evidence="3">Lateral signaling target protein 2 homolog isoform X1</fullName>
    </submittedName>
</protein>
<dbReference type="GeneID" id="109461514"/>
<evidence type="ECO:0000313" key="2">
    <source>
        <dbReference type="Proteomes" id="UP000515135"/>
    </source>
</evidence>
<evidence type="ECO:0000313" key="3">
    <source>
        <dbReference type="RefSeq" id="XP_019613450.1"/>
    </source>
</evidence>
<dbReference type="KEGG" id="bbel:109461514"/>
<feature type="compositionally biased region" description="Low complexity" evidence="1">
    <location>
        <begin position="177"/>
        <end position="191"/>
    </location>
</feature>
<feature type="compositionally biased region" description="Low complexity" evidence="1">
    <location>
        <begin position="118"/>
        <end position="131"/>
    </location>
</feature>
<dbReference type="Proteomes" id="UP000515135">
    <property type="component" value="Unplaced"/>
</dbReference>